<dbReference type="InterPro" id="IPR038377">
    <property type="entry name" value="Na/Glc_symporter_sf"/>
</dbReference>
<accession>A8LTR5</accession>
<dbReference type="KEGG" id="dsh:Dshi_3904"/>
<dbReference type="PANTHER" id="PTHR11819">
    <property type="entry name" value="SOLUTE CARRIER FAMILY 5"/>
    <property type="match status" value="1"/>
</dbReference>
<dbReference type="CDD" id="cd10329">
    <property type="entry name" value="SLC5sbd_SGLT1-like"/>
    <property type="match status" value="1"/>
</dbReference>
<dbReference type="GO" id="GO:0005886">
    <property type="term" value="C:plasma membrane"/>
    <property type="evidence" value="ECO:0007669"/>
    <property type="project" value="TreeGrafter"/>
</dbReference>
<gene>
    <name evidence="8" type="ordered locus">Dshi_3904</name>
</gene>
<organism evidence="8 9">
    <name type="scientific">Dinoroseobacter shibae (strain DSM 16493 / NCIMB 14021 / DFL 12)</name>
    <dbReference type="NCBI Taxonomy" id="398580"/>
    <lineage>
        <taxon>Bacteria</taxon>
        <taxon>Pseudomonadati</taxon>
        <taxon>Pseudomonadota</taxon>
        <taxon>Alphaproteobacteria</taxon>
        <taxon>Rhodobacterales</taxon>
        <taxon>Roseobacteraceae</taxon>
        <taxon>Dinoroseobacter</taxon>
    </lineage>
</organism>
<geneLocation type="plasmid" evidence="8 9">
    <name>pDSHI02</name>
</geneLocation>
<dbReference type="EMBL" id="CP000832">
    <property type="protein sequence ID" value="ABV95632.1"/>
    <property type="molecule type" value="Genomic_DNA"/>
</dbReference>
<dbReference type="PROSITE" id="PS50283">
    <property type="entry name" value="NA_SOLUT_SYMP_3"/>
    <property type="match status" value="1"/>
</dbReference>
<sequence>MEQQIDANLTMLDYGVIAVYLAIVIAIGVWVARKTRTGEDLFLAGRSLGWAAIGFSLFASNISTSTLVGLTGSAYTGGLTVSSYEWMAGIPLLFMAFIFAPVFLKSRISTTPEYLENRYSRRVRLYFSGLTIVFTVIVDTAGGLYAGAVVLKVFFPDLDIWMSCVAIGLFAGIYTATGGLRAVVYTDILQAVVLICGTGLTAFLMYQSVDFSWESVRSQVPEGHLSIVQPIDDDTLPWPGLFTGVWLLGFWYWVTNQYIVQRVLGAKDLSNAQWGAILGGILKILPTFFIILPGVMALVTLPDIQNSDQVFPIIITEVLPSGLTGLVMAGLIAAIMSTVDSTLNSSSTLLINDFLTRPEKEPDPETAKKWGMMATLGFMVIAIAWAPLIQYFGGLWAYIQQAFSVLVPPLVVCFTLGALWSRGTENAAFWTLIIGHTLGLVVFMLNQFGIWPLHYTISVTIMTAVSAAIFVALSLRDDTPDVREDALWQRADAFDTPATTAPVLKNVKTHAILLILLMIGTLVLFW</sequence>
<dbReference type="RefSeq" id="WP_012187290.1">
    <property type="nucleotide sequence ID" value="NC_009956.1"/>
</dbReference>
<comment type="similarity">
    <text evidence="2 6">Belongs to the sodium:solute symporter (SSF) (TC 2.A.21) family.</text>
</comment>
<keyword evidence="9" id="KW-1185">Reference proteome</keyword>
<feature type="transmembrane region" description="Helical" evidence="7">
    <location>
        <begin position="83"/>
        <end position="104"/>
    </location>
</feature>
<keyword evidence="8" id="KW-0614">Plasmid</keyword>
<feature type="transmembrane region" description="Helical" evidence="7">
    <location>
        <begin position="398"/>
        <end position="420"/>
    </location>
</feature>
<protein>
    <submittedName>
        <fullName evidence="8">SSS sodium solute transporter superfamily</fullName>
    </submittedName>
</protein>
<evidence type="ECO:0000256" key="1">
    <source>
        <dbReference type="ARBA" id="ARBA00004141"/>
    </source>
</evidence>
<feature type="transmembrane region" description="Helical" evidence="7">
    <location>
        <begin position="427"/>
        <end position="449"/>
    </location>
</feature>
<feature type="transmembrane region" description="Helical" evidence="7">
    <location>
        <begin position="311"/>
        <end position="336"/>
    </location>
</feature>
<evidence type="ECO:0000256" key="4">
    <source>
        <dbReference type="ARBA" id="ARBA00022989"/>
    </source>
</evidence>
<dbReference type="InterPro" id="IPR001734">
    <property type="entry name" value="Na/solute_symporter"/>
</dbReference>
<dbReference type="HOGENOM" id="CLU_018808_9_3_5"/>
<feature type="transmembrane region" description="Helical" evidence="7">
    <location>
        <begin position="12"/>
        <end position="31"/>
    </location>
</feature>
<proteinExistence type="inferred from homology"/>
<keyword evidence="3 7" id="KW-0812">Transmembrane</keyword>
<feature type="transmembrane region" description="Helical" evidence="7">
    <location>
        <begin position="125"/>
        <end position="148"/>
    </location>
</feature>
<keyword evidence="4 7" id="KW-1133">Transmembrane helix</keyword>
<evidence type="ECO:0000313" key="8">
    <source>
        <dbReference type="EMBL" id="ABV95632.1"/>
    </source>
</evidence>
<dbReference type="NCBIfam" id="TIGR00813">
    <property type="entry name" value="sss"/>
    <property type="match status" value="1"/>
</dbReference>
<dbReference type="Proteomes" id="UP000006833">
    <property type="component" value="Plasmid pDSHI02"/>
</dbReference>
<feature type="transmembrane region" description="Helical" evidence="7">
    <location>
        <begin position="188"/>
        <end position="206"/>
    </location>
</feature>
<reference evidence="9" key="1">
    <citation type="journal article" date="2010" name="ISME J.">
        <title>The complete genome sequence of the algal symbiont Dinoroseobacter shibae: a hitchhiker's guide to life in the sea.</title>
        <authorList>
            <person name="Wagner-Dobler I."/>
            <person name="Ballhausen B."/>
            <person name="Berger M."/>
            <person name="Brinkhoff T."/>
            <person name="Buchholz I."/>
            <person name="Bunk B."/>
            <person name="Cypionka H."/>
            <person name="Daniel R."/>
            <person name="Drepper T."/>
            <person name="Gerdts G."/>
            <person name="Hahnke S."/>
            <person name="Han C."/>
            <person name="Jahn D."/>
            <person name="Kalhoefer D."/>
            <person name="Kiss H."/>
            <person name="Klenk H.P."/>
            <person name="Kyrpides N."/>
            <person name="Liebl W."/>
            <person name="Liesegang H."/>
            <person name="Meincke L."/>
            <person name="Pati A."/>
            <person name="Petersen J."/>
            <person name="Piekarski T."/>
            <person name="Pommerenke C."/>
            <person name="Pradella S."/>
            <person name="Pukall R."/>
            <person name="Rabus R."/>
            <person name="Stackebrandt E."/>
            <person name="Thole S."/>
            <person name="Thompson L."/>
            <person name="Tielen P."/>
            <person name="Tomasch J."/>
            <person name="von Jan M."/>
            <person name="Wanphrut N."/>
            <person name="Wichels A."/>
            <person name="Zech H."/>
            <person name="Simon M."/>
        </authorList>
    </citation>
    <scope>NUCLEOTIDE SEQUENCE [LARGE SCALE GENOMIC DNA]</scope>
    <source>
        <strain evidence="9">DSM 16493 / NCIMB 14021 / DFL 12</strain>
        <plasmid evidence="9">Plasmid pDSHI02</plasmid>
    </source>
</reference>
<evidence type="ECO:0000313" key="9">
    <source>
        <dbReference type="Proteomes" id="UP000006833"/>
    </source>
</evidence>
<evidence type="ECO:0000256" key="3">
    <source>
        <dbReference type="ARBA" id="ARBA00022692"/>
    </source>
</evidence>
<feature type="transmembrane region" description="Helical" evidence="7">
    <location>
        <begin position="274"/>
        <end position="299"/>
    </location>
</feature>
<dbReference type="GO" id="GO:0005412">
    <property type="term" value="F:D-glucose:sodium symporter activity"/>
    <property type="evidence" value="ECO:0007669"/>
    <property type="project" value="TreeGrafter"/>
</dbReference>
<comment type="subcellular location">
    <subcellularLocation>
        <location evidence="1">Membrane</location>
        <topology evidence="1">Multi-pass membrane protein</topology>
    </subcellularLocation>
</comment>
<evidence type="ECO:0000256" key="7">
    <source>
        <dbReference type="SAM" id="Phobius"/>
    </source>
</evidence>
<feature type="transmembrane region" description="Helical" evidence="7">
    <location>
        <begin position="507"/>
        <end position="525"/>
    </location>
</feature>
<evidence type="ECO:0000256" key="5">
    <source>
        <dbReference type="ARBA" id="ARBA00023136"/>
    </source>
</evidence>
<evidence type="ECO:0000256" key="6">
    <source>
        <dbReference type="RuleBase" id="RU362091"/>
    </source>
</evidence>
<dbReference type="PANTHER" id="PTHR11819:SF195">
    <property type="entry name" value="SODIUM_GLUCOSE COTRANSPORTER 4"/>
    <property type="match status" value="1"/>
</dbReference>
<feature type="transmembrane region" description="Helical" evidence="7">
    <location>
        <begin position="370"/>
        <end position="392"/>
    </location>
</feature>
<dbReference type="AlphaFoldDB" id="A8LTR5"/>
<keyword evidence="5 7" id="KW-0472">Membrane</keyword>
<name>A8LTR5_DINSH</name>
<feature type="transmembrane region" description="Helical" evidence="7">
    <location>
        <begin position="160"/>
        <end position="176"/>
    </location>
</feature>
<dbReference type="Gene3D" id="1.20.1730.10">
    <property type="entry name" value="Sodium/glucose cotransporter"/>
    <property type="match status" value="1"/>
</dbReference>
<dbReference type="OrthoDB" id="9814523at2"/>
<dbReference type="Pfam" id="PF00474">
    <property type="entry name" value="SSF"/>
    <property type="match status" value="1"/>
</dbReference>
<feature type="transmembrane region" description="Helical" evidence="7">
    <location>
        <begin position="236"/>
        <end position="254"/>
    </location>
</feature>
<feature type="transmembrane region" description="Helical" evidence="7">
    <location>
        <begin position="455"/>
        <end position="475"/>
    </location>
</feature>
<evidence type="ECO:0000256" key="2">
    <source>
        <dbReference type="ARBA" id="ARBA00006434"/>
    </source>
</evidence>
<feature type="transmembrane region" description="Helical" evidence="7">
    <location>
        <begin position="43"/>
        <end position="63"/>
    </location>
</feature>